<feature type="non-terminal residue" evidence="2">
    <location>
        <position position="1"/>
    </location>
</feature>
<comment type="similarity">
    <text evidence="1">Belongs to the cornifelin family.</text>
</comment>
<dbReference type="OrthoDB" id="1045822at2759"/>
<dbReference type="PANTHER" id="PTHR15907">
    <property type="entry name" value="DUF614 FAMILY PROTEIN-RELATED"/>
    <property type="match status" value="1"/>
</dbReference>
<evidence type="ECO:0000313" key="2">
    <source>
        <dbReference type="EMBL" id="CAF1157346.1"/>
    </source>
</evidence>
<protein>
    <recommendedName>
        <fullName evidence="4">Cornifelin</fullName>
    </recommendedName>
</protein>
<name>A0A814T6L1_9BILA</name>
<evidence type="ECO:0008006" key="4">
    <source>
        <dbReference type="Google" id="ProtNLM"/>
    </source>
</evidence>
<accession>A0A814T6L1</accession>
<dbReference type="Proteomes" id="UP000663879">
    <property type="component" value="Unassembled WGS sequence"/>
</dbReference>
<sequence>MSVNVSVNLQQQAQTNQPARGGRAANFRFQNEFSTGLFECCSDCGNCCYAYFCMPCFLCKVYEDAGECMCTPFLCGVETLPILRTKIRTAYKIDGAMWKDLCVVAWCGFC</sequence>
<reference evidence="2" key="1">
    <citation type="submission" date="2021-02" db="EMBL/GenBank/DDBJ databases">
        <authorList>
            <person name="Nowell W R."/>
        </authorList>
    </citation>
    <scope>NUCLEOTIDE SEQUENCE</scope>
    <source>
        <strain evidence="2">Ploen Becks lab</strain>
    </source>
</reference>
<evidence type="ECO:0000256" key="1">
    <source>
        <dbReference type="ARBA" id="ARBA00009024"/>
    </source>
</evidence>
<dbReference type="NCBIfam" id="TIGR01571">
    <property type="entry name" value="A_thal_Cys_rich"/>
    <property type="match status" value="1"/>
</dbReference>
<evidence type="ECO:0000313" key="3">
    <source>
        <dbReference type="Proteomes" id="UP000663879"/>
    </source>
</evidence>
<comment type="caution">
    <text evidence="2">The sequence shown here is derived from an EMBL/GenBank/DDBJ whole genome shotgun (WGS) entry which is preliminary data.</text>
</comment>
<dbReference type="InterPro" id="IPR006461">
    <property type="entry name" value="PLAC_motif_containing"/>
</dbReference>
<gene>
    <name evidence="2" type="ORF">OXX778_LOCUS23501</name>
</gene>
<dbReference type="Pfam" id="PF04749">
    <property type="entry name" value="PLAC8"/>
    <property type="match status" value="1"/>
</dbReference>
<keyword evidence="3" id="KW-1185">Reference proteome</keyword>
<organism evidence="2 3">
    <name type="scientific">Brachionus calyciflorus</name>
    <dbReference type="NCBI Taxonomy" id="104777"/>
    <lineage>
        <taxon>Eukaryota</taxon>
        <taxon>Metazoa</taxon>
        <taxon>Spiralia</taxon>
        <taxon>Gnathifera</taxon>
        <taxon>Rotifera</taxon>
        <taxon>Eurotatoria</taxon>
        <taxon>Monogononta</taxon>
        <taxon>Pseudotrocha</taxon>
        <taxon>Ploima</taxon>
        <taxon>Brachionidae</taxon>
        <taxon>Brachionus</taxon>
    </lineage>
</organism>
<proteinExistence type="inferred from homology"/>
<dbReference type="EMBL" id="CAJNOC010013149">
    <property type="protein sequence ID" value="CAF1157346.1"/>
    <property type="molecule type" value="Genomic_DNA"/>
</dbReference>
<dbReference type="AlphaFoldDB" id="A0A814T6L1"/>